<dbReference type="InterPro" id="IPR007274">
    <property type="entry name" value="Cop_transporter"/>
</dbReference>
<evidence type="ECO:0000313" key="7">
    <source>
        <dbReference type="EMBL" id="GKV10087.1"/>
    </source>
</evidence>
<keyword evidence="6" id="KW-0406">Ion transport</keyword>
<dbReference type="PANTHER" id="PTHR12483:SF85">
    <property type="entry name" value="COPPER TRANSPORT PROTEIN"/>
    <property type="match status" value="1"/>
</dbReference>
<gene>
    <name evidence="7" type="ORF">SLEP1_g21501</name>
</gene>
<comment type="similarity">
    <text evidence="1 6">Belongs to the copper transporter (Ctr) (TC 1.A.56) family. SLC31A subfamily.</text>
</comment>
<dbReference type="AlphaFoldDB" id="A0AAV5JFE4"/>
<organism evidence="7 8">
    <name type="scientific">Rubroshorea leprosula</name>
    <dbReference type="NCBI Taxonomy" id="152421"/>
    <lineage>
        <taxon>Eukaryota</taxon>
        <taxon>Viridiplantae</taxon>
        <taxon>Streptophyta</taxon>
        <taxon>Embryophyta</taxon>
        <taxon>Tracheophyta</taxon>
        <taxon>Spermatophyta</taxon>
        <taxon>Magnoliopsida</taxon>
        <taxon>eudicotyledons</taxon>
        <taxon>Gunneridae</taxon>
        <taxon>Pentapetalae</taxon>
        <taxon>rosids</taxon>
        <taxon>malvids</taxon>
        <taxon>Malvales</taxon>
        <taxon>Dipterocarpaceae</taxon>
        <taxon>Rubroshorea</taxon>
    </lineage>
</organism>
<dbReference type="GO" id="GO:0005886">
    <property type="term" value="C:plasma membrane"/>
    <property type="evidence" value="ECO:0007669"/>
    <property type="project" value="TreeGrafter"/>
</dbReference>
<evidence type="ECO:0000256" key="2">
    <source>
        <dbReference type="ARBA" id="ARBA00022692"/>
    </source>
</evidence>
<evidence type="ECO:0000256" key="1">
    <source>
        <dbReference type="ARBA" id="ARBA00006921"/>
    </source>
</evidence>
<keyword evidence="6" id="KW-0186">Copper</keyword>
<evidence type="ECO:0000256" key="4">
    <source>
        <dbReference type="ARBA" id="ARBA00022989"/>
    </source>
</evidence>
<reference evidence="7 8" key="1">
    <citation type="journal article" date="2021" name="Commun. Biol.">
        <title>The genome of Shorea leprosula (Dipterocarpaceae) highlights the ecological relevance of drought in aseasonal tropical rainforests.</title>
        <authorList>
            <person name="Ng K.K.S."/>
            <person name="Kobayashi M.J."/>
            <person name="Fawcett J.A."/>
            <person name="Hatakeyama M."/>
            <person name="Paape T."/>
            <person name="Ng C.H."/>
            <person name="Ang C.C."/>
            <person name="Tnah L.H."/>
            <person name="Lee C.T."/>
            <person name="Nishiyama T."/>
            <person name="Sese J."/>
            <person name="O'Brien M.J."/>
            <person name="Copetti D."/>
            <person name="Mohd Noor M.I."/>
            <person name="Ong R.C."/>
            <person name="Putra M."/>
            <person name="Sireger I.Z."/>
            <person name="Indrioko S."/>
            <person name="Kosugi Y."/>
            <person name="Izuno A."/>
            <person name="Isagi Y."/>
            <person name="Lee S.L."/>
            <person name="Shimizu K.K."/>
        </authorList>
    </citation>
    <scope>NUCLEOTIDE SEQUENCE [LARGE SCALE GENOMIC DNA]</scope>
    <source>
        <strain evidence="7">214</strain>
    </source>
</reference>
<proteinExistence type="inferred from homology"/>
<name>A0AAV5JFE4_9ROSI</name>
<dbReference type="EMBL" id="BPVZ01000031">
    <property type="protein sequence ID" value="GKV10087.1"/>
    <property type="molecule type" value="Genomic_DNA"/>
</dbReference>
<evidence type="ECO:0000313" key="8">
    <source>
        <dbReference type="Proteomes" id="UP001054252"/>
    </source>
</evidence>
<evidence type="ECO:0000256" key="3">
    <source>
        <dbReference type="ARBA" id="ARBA00022796"/>
    </source>
</evidence>
<keyword evidence="5 6" id="KW-0472">Membrane</keyword>
<keyword evidence="3 6" id="KW-0187">Copper transport</keyword>
<keyword evidence="8" id="KW-1185">Reference proteome</keyword>
<keyword evidence="2 6" id="KW-0812">Transmembrane</keyword>
<dbReference type="GO" id="GO:0005375">
    <property type="term" value="F:copper ion transmembrane transporter activity"/>
    <property type="evidence" value="ECO:0007669"/>
    <property type="project" value="UniProtKB-UniRule"/>
</dbReference>
<protein>
    <recommendedName>
        <fullName evidence="6">Copper transport protein</fullName>
    </recommendedName>
</protein>
<comment type="caution">
    <text evidence="7">The sequence shown here is derived from an EMBL/GenBank/DDBJ whole genome shotgun (WGS) entry which is preliminary data.</text>
</comment>
<comment type="subcellular location">
    <subcellularLocation>
        <location evidence="6">Membrane</location>
        <topology evidence="6">Multi-pass membrane protein</topology>
    </subcellularLocation>
</comment>
<evidence type="ECO:0000256" key="5">
    <source>
        <dbReference type="ARBA" id="ARBA00023136"/>
    </source>
</evidence>
<sequence length="148" mass="15655">MPMPSPPPSMPNDSMSPGDMSMMMHMSFYWGKDAIILFSGWPEGSAGMHVLALLFILLLGVAIEVLSVSSAANPGKNAILGTFTQVCVHAIRMGFAYMVMLAVLSYNLGIFIAALASHAMGFFVVRARALVTPNRAGQGSSTNATAEV</sequence>
<feature type="transmembrane region" description="Helical" evidence="6">
    <location>
        <begin position="95"/>
        <end position="125"/>
    </location>
</feature>
<evidence type="ECO:0000256" key="6">
    <source>
        <dbReference type="RuleBase" id="RU367022"/>
    </source>
</evidence>
<accession>A0AAV5JFE4</accession>
<dbReference type="Pfam" id="PF04145">
    <property type="entry name" value="Ctr"/>
    <property type="match status" value="1"/>
</dbReference>
<dbReference type="Proteomes" id="UP001054252">
    <property type="component" value="Unassembled WGS sequence"/>
</dbReference>
<keyword evidence="4 6" id="KW-1133">Transmembrane helix</keyword>
<keyword evidence="6" id="KW-0813">Transport</keyword>
<dbReference type="PANTHER" id="PTHR12483">
    <property type="entry name" value="SOLUTE CARRIER FAMILY 31 COPPER TRANSPORTERS"/>
    <property type="match status" value="1"/>
</dbReference>